<gene>
    <name evidence="2" type="ORF">GCM10025862_16980</name>
</gene>
<proteinExistence type="predicted"/>
<comment type="caution">
    <text evidence="2">The sequence shown here is derived from an EMBL/GenBank/DDBJ whole genome shotgun (WGS) entry which is preliminary data.</text>
</comment>
<keyword evidence="3" id="KW-1185">Reference proteome</keyword>
<dbReference type="EMBL" id="BSUJ01000001">
    <property type="protein sequence ID" value="GMA19677.1"/>
    <property type="molecule type" value="Genomic_DNA"/>
</dbReference>
<evidence type="ECO:0000256" key="1">
    <source>
        <dbReference type="SAM" id="MobiDB-lite"/>
    </source>
</evidence>
<organism evidence="2 3">
    <name type="scientific">Arsenicicoccus piscis</name>
    <dbReference type="NCBI Taxonomy" id="673954"/>
    <lineage>
        <taxon>Bacteria</taxon>
        <taxon>Bacillati</taxon>
        <taxon>Actinomycetota</taxon>
        <taxon>Actinomycetes</taxon>
        <taxon>Micrococcales</taxon>
        <taxon>Intrasporangiaceae</taxon>
        <taxon>Arsenicicoccus</taxon>
    </lineage>
</organism>
<evidence type="ECO:0000313" key="2">
    <source>
        <dbReference type="EMBL" id="GMA19677.1"/>
    </source>
</evidence>
<feature type="region of interest" description="Disordered" evidence="1">
    <location>
        <begin position="1"/>
        <end position="20"/>
    </location>
</feature>
<reference evidence="3" key="1">
    <citation type="journal article" date="2019" name="Int. J. Syst. Evol. Microbiol.">
        <title>The Global Catalogue of Microorganisms (GCM) 10K type strain sequencing project: providing services to taxonomists for standard genome sequencing and annotation.</title>
        <authorList>
            <consortium name="The Broad Institute Genomics Platform"/>
            <consortium name="The Broad Institute Genome Sequencing Center for Infectious Disease"/>
            <person name="Wu L."/>
            <person name="Ma J."/>
        </authorList>
    </citation>
    <scope>NUCLEOTIDE SEQUENCE [LARGE SCALE GENOMIC DNA]</scope>
    <source>
        <strain evidence="3">NBRC 105830</strain>
    </source>
</reference>
<sequence length="98" mass="10547">MVAHELQPPVGGALQEPVDDSDDLLGVRAAVDQVTHLHHDEVVREPTRARVTAQSLDLRPEVVGVPTHVPDHRVAHQCGSGNVHSEASTNCATLAIRR</sequence>
<name>A0ABQ6HMX2_9MICO</name>
<protein>
    <submittedName>
        <fullName evidence="2">Uncharacterized protein</fullName>
    </submittedName>
</protein>
<accession>A0ABQ6HMX2</accession>
<dbReference type="Proteomes" id="UP001157109">
    <property type="component" value="Unassembled WGS sequence"/>
</dbReference>
<evidence type="ECO:0000313" key="3">
    <source>
        <dbReference type="Proteomes" id="UP001157109"/>
    </source>
</evidence>